<reference evidence="4" key="1">
    <citation type="submission" date="2018-10" db="EMBL/GenBank/DDBJ databases">
        <title>Transcriptome assembly of Aceria tosichella (Wheat curl mite) Type 2.</title>
        <authorList>
            <person name="Scully E.D."/>
            <person name="Geib S.M."/>
            <person name="Palmer N.A."/>
            <person name="Gupta A.K."/>
            <person name="Sarath G."/>
            <person name="Tatineni S."/>
        </authorList>
    </citation>
    <scope>NUCLEOTIDE SEQUENCE</scope>
    <source>
        <strain evidence="4">LincolnNE</strain>
    </source>
</reference>
<dbReference type="Gene3D" id="1.25.40.90">
    <property type="match status" value="1"/>
</dbReference>
<dbReference type="FunFam" id="1.25.40.90:FF:000017">
    <property type="entry name" value="Phosphatidylinositol-binding clathrin assembly protein LAP"/>
    <property type="match status" value="1"/>
</dbReference>
<dbReference type="GO" id="GO:0008021">
    <property type="term" value="C:synaptic vesicle"/>
    <property type="evidence" value="ECO:0007669"/>
    <property type="project" value="TreeGrafter"/>
</dbReference>
<evidence type="ECO:0000256" key="1">
    <source>
        <dbReference type="ARBA" id="ARBA00008011"/>
    </source>
</evidence>
<dbReference type="AlphaFoldDB" id="A0A6G1SKI9"/>
<proteinExistence type="inferred from homology"/>
<dbReference type="SMART" id="SM00273">
    <property type="entry name" value="ENTH"/>
    <property type="match status" value="1"/>
</dbReference>
<sequence>MSTKGQTINDRLNAAKYTLAGQALARCICKATTEELMRPKKKHLDYLAACTYQPNVSMQQLTTLLIERTAHSNWAVVYKALITVHHLMSHGSEKFTQYLASSNYSFQLNNFLDRIVAKGYAMSTFIRRYSNYINRKALSYRTLALDLCRTKRKPESSVLRTMPIERLLETLPIVQKQLDALLEFGCTAEELNNSIITASFTLLFHDAIRLFASYNDGIINLFEKYFDLNKKMCREAFEAYKKFLDCTDRVAEFLKVAEAINLNNGDLPDFKRAPSSLLDAFEQHLISLESNKKRDTKVEVDTKLAAFPSFSVSNDFDPPSSAQDSPNMDDISRDLESQLGFATGDDDFIAKIATEKGPTTSSPEAVVTAFEPVKKNDSTDISSVLKSDFGDLQSISSGMQQMQSSSNNFATNGSPFDDEPFVNTTPRANLFDMNPPGFSNGSVLTPEALQISIDPSIDPRTQQQLIQIRREQVANKQHNSGVSSNNNISGTNSSHSTKSNKPSKESMFEDLEKTMRQSLMKTENA</sequence>
<dbReference type="GO" id="GO:0005905">
    <property type="term" value="C:clathrin-coated pit"/>
    <property type="evidence" value="ECO:0007669"/>
    <property type="project" value="TreeGrafter"/>
</dbReference>
<dbReference type="InterPro" id="IPR013809">
    <property type="entry name" value="ENTH"/>
</dbReference>
<dbReference type="GO" id="GO:0030136">
    <property type="term" value="C:clathrin-coated vesicle"/>
    <property type="evidence" value="ECO:0007669"/>
    <property type="project" value="InterPro"/>
</dbReference>
<dbReference type="GO" id="GO:0072583">
    <property type="term" value="P:clathrin-dependent endocytosis"/>
    <property type="evidence" value="ECO:0007669"/>
    <property type="project" value="InterPro"/>
</dbReference>
<dbReference type="SUPFAM" id="SSF89009">
    <property type="entry name" value="GAT-like domain"/>
    <property type="match status" value="1"/>
</dbReference>
<evidence type="ECO:0000313" key="4">
    <source>
        <dbReference type="EMBL" id="MDE50995.1"/>
    </source>
</evidence>
<dbReference type="GO" id="GO:0098894">
    <property type="term" value="C:extrinsic component of presynaptic endocytic zone membrane"/>
    <property type="evidence" value="ECO:0007669"/>
    <property type="project" value="TreeGrafter"/>
</dbReference>
<dbReference type="GO" id="GO:0032050">
    <property type="term" value="F:clathrin heavy chain binding"/>
    <property type="evidence" value="ECO:0007669"/>
    <property type="project" value="TreeGrafter"/>
</dbReference>
<feature type="compositionally biased region" description="Low complexity" evidence="2">
    <location>
        <begin position="478"/>
        <end position="497"/>
    </location>
</feature>
<feature type="compositionally biased region" description="Polar residues" evidence="2">
    <location>
        <begin position="516"/>
        <end position="525"/>
    </location>
</feature>
<dbReference type="Pfam" id="PF07651">
    <property type="entry name" value="ANTH"/>
    <property type="match status" value="1"/>
</dbReference>
<dbReference type="Gene3D" id="1.20.58.150">
    <property type="entry name" value="ANTH domain"/>
    <property type="match status" value="1"/>
</dbReference>
<dbReference type="PANTHER" id="PTHR22951">
    <property type="entry name" value="CLATHRIN ASSEMBLY PROTEIN"/>
    <property type="match status" value="1"/>
</dbReference>
<feature type="region of interest" description="Disordered" evidence="2">
    <location>
        <begin position="473"/>
        <end position="525"/>
    </location>
</feature>
<dbReference type="PANTHER" id="PTHR22951:SF5">
    <property type="entry name" value="PHOSPHATIDYLINOSITOL-BINDING CLATHRIN ASSEMBLY PROTEIN LAP"/>
    <property type="match status" value="1"/>
</dbReference>
<dbReference type="PROSITE" id="PS50942">
    <property type="entry name" value="ENTH"/>
    <property type="match status" value="1"/>
</dbReference>
<dbReference type="GO" id="GO:0016185">
    <property type="term" value="P:synaptic vesicle budding from presynaptic endocytic zone membrane"/>
    <property type="evidence" value="ECO:0007669"/>
    <property type="project" value="TreeGrafter"/>
</dbReference>
<name>A0A6G1SKI9_9ACAR</name>
<dbReference type="InterPro" id="IPR014712">
    <property type="entry name" value="ANTH_dom_sf"/>
</dbReference>
<dbReference type="InterPro" id="IPR011417">
    <property type="entry name" value="ANTH_dom"/>
</dbReference>
<dbReference type="GO" id="GO:0048268">
    <property type="term" value="P:clathrin coat assembly"/>
    <property type="evidence" value="ECO:0007669"/>
    <property type="project" value="InterPro"/>
</dbReference>
<feature type="compositionally biased region" description="Basic and acidic residues" evidence="2">
    <location>
        <begin position="502"/>
        <end position="515"/>
    </location>
</feature>
<evidence type="ECO:0000259" key="3">
    <source>
        <dbReference type="PROSITE" id="PS50942"/>
    </source>
</evidence>
<dbReference type="SUPFAM" id="SSF48464">
    <property type="entry name" value="ENTH/VHS domain"/>
    <property type="match status" value="1"/>
</dbReference>
<accession>A0A6G1SKI9</accession>
<gene>
    <name evidence="4" type="primary">lap_2</name>
    <name evidence="4" type="ORF">g.1181</name>
</gene>
<dbReference type="GO" id="GO:0005546">
    <property type="term" value="F:phosphatidylinositol-4,5-bisphosphate binding"/>
    <property type="evidence" value="ECO:0007669"/>
    <property type="project" value="TreeGrafter"/>
</dbReference>
<dbReference type="GO" id="GO:0000149">
    <property type="term" value="F:SNARE binding"/>
    <property type="evidence" value="ECO:0007669"/>
    <property type="project" value="TreeGrafter"/>
</dbReference>
<dbReference type="GO" id="GO:0005545">
    <property type="term" value="F:1-phosphatidylinositol binding"/>
    <property type="evidence" value="ECO:0007669"/>
    <property type="project" value="InterPro"/>
</dbReference>
<evidence type="ECO:0000256" key="2">
    <source>
        <dbReference type="SAM" id="MobiDB-lite"/>
    </source>
</evidence>
<comment type="similarity">
    <text evidence="1">Belongs to the PICALM/SNAP91 family.</text>
</comment>
<protein>
    <submittedName>
        <fullName evidence="4">Phosphatidylinositol-binding clathrin assembly protein LAP</fullName>
    </submittedName>
</protein>
<dbReference type="InterPro" id="IPR045192">
    <property type="entry name" value="AP180-like"/>
</dbReference>
<organism evidence="4">
    <name type="scientific">Aceria tosichella</name>
    <name type="common">wheat curl mite</name>
    <dbReference type="NCBI Taxonomy" id="561515"/>
    <lineage>
        <taxon>Eukaryota</taxon>
        <taxon>Metazoa</taxon>
        <taxon>Ecdysozoa</taxon>
        <taxon>Arthropoda</taxon>
        <taxon>Chelicerata</taxon>
        <taxon>Arachnida</taxon>
        <taxon>Acari</taxon>
        <taxon>Acariformes</taxon>
        <taxon>Trombidiformes</taxon>
        <taxon>Prostigmata</taxon>
        <taxon>Eupodina</taxon>
        <taxon>Eriophyoidea</taxon>
        <taxon>Eriophyidae</taxon>
        <taxon>Eriophyinae</taxon>
        <taxon>Aceriini</taxon>
        <taxon>Aceria</taxon>
    </lineage>
</organism>
<feature type="domain" description="ENTH" evidence="3">
    <location>
        <begin position="16"/>
        <end position="147"/>
    </location>
</feature>
<dbReference type="EMBL" id="GGYP01006224">
    <property type="protein sequence ID" value="MDE50995.1"/>
    <property type="molecule type" value="Transcribed_RNA"/>
</dbReference>
<dbReference type="InterPro" id="IPR008942">
    <property type="entry name" value="ENTH_VHS"/>
</dbReference>